<dbReference type="InterPro" id="IPR007750">
    <property type="entry name" value="DUF674"/>
</dbReference>
<keyword evidence="2" id="KW-1185">Reference proteome</keyword>
<evidence type="ECO:0000313" key="1">
    <source>
        <dbReference type="EMBL" id="KAA8545472.1"/>
    </source>
</evidence>
<dbReference type="EMBL" id="CM018033">
    <property type="protein sequence ID" value="KAA8545472.1"/>
    <property type="molecule type" value="Genomic_DNA"/>
</dbReference>
<proteinExistence type="predicted"/>
<dbReference type="PANTHER" id="PTHR33103:SF27">
    <property type="entry name" value="OS04G0594700 PROTEIN"/>
    <property type="match status" value="1"/>
</dbReference>
<dbReference type="Pfam" id="PF05056">
    <property type="entry name" value="DUF674"/>
    <property type="match status" value="1"/>
</dbReference>
<reference evidence="1 2" key="1">
    <citation type="submission" date="2019-09" db="EMBL/GenBank/DDBJ databases">
        <title>A chromosome-level genome assembly of the Chinese tupelo Nyssa sinensis.</title>
        <authorList>
            <person name="Yang X."/>
            <person name="Kang M."/>
            <person name="Yang Y."/>
            <person name="Xiong H."/>
            <person name="Wang M."/>
            <person name="Zhang Z."/>
            <person name="Wang Z."/>
            <person name="Wu H."/>
            <person name="Ma T."/>
            <person name="Liu J."/>
            <person name="Xi Z."/>
        </authorList>
    </citation>
    <scope>NUCLEOTIDE SEQUENCE [LARGE SCALE GENOMIC DNA]</scope>
    <source>
        <strain evidence="1">J267</strain>
        <tissue evidence="1">Leaf</tissue>
    </source>
</reference>
<name>A0A5J5BV65_9ASTE</name>
<dbReference type="AlphaFoldDB" id="A0A5J5BV65"/>
<accession>A0A5J5BV65</accession>
<gene>
    <name evidence="1" type="ORF">F0562_020256</name>
</gene>
<sequence>MLLRPRSAAETHYRKLKLDLLDITTYEYYVCKEKRCDFVSFYQTGVYQCGKPLKVVKKLPENQSSAPQDGGCVFVKSTTRFIIDDKFKVRPVSIENGKKQLEELQLTDESKVERKTENMGTDEVLKLMVCSLASKTPFSDIFANTSPKSSRDFHQKYVPERVHQSKNHVTDHNASDEPQIKLTLFIDKPNDRVLYAEAGEDFVDLLFSFLAIPLAYFFKQFPSLPFKGSMKNLYKNIQDLPIQFFESEEMKATLVDSKLAPGFAQKTSQLLHLEEASNIRSNRTNRSKLNNLELGSNSSGKGFVKGPSQFLVKNNLSLKPCSAIDGIMIRNEMNVRSQDTEKLEVTVDKDKVVKW</sequence>
<dbReference type="PANTHER" id="PTHR33103">
    <property type="entry name" value="OS01G0153900 PROTEIN"/>
    <property type="match status" value="1"/>
</dbReference>
<organism evidence="1 2">
    <name type="scientific">Nyssa sinensis</name>
    <dbReference type="NCBI Taxonomy" id="561372"/>
    <lineage>
        <taxon>Eukaryota</taxon>
        <taxon>Viridiplantae</taxon>
        <taxon>Streptophyta</taxon>
        <taxon>Embryophyta</taxon>
        <taxon>Tracheophyta</taxon>
        <taxon>Spermatophyta</taxon>
        <taxon>Magnoliopsida</taxon>
        <taxon>eudicotyledons</taxon>
        <taxon>Gunneridae</taxon>
        <taxon>Pentapetalae</taxon>
        <taxon>asterids</taxon>
        <taxon>Cornales</taxon>
        <taxon>Nyssaceae</taxon>
        <taxon>Nyssa</taxon>
    </lineage>
</organism>
<dbReference type="OrthoDB" id="2014278at2759"/>
<dbReference type="Proteomes" id="UP000325577">
    <property type="component" value="Linkage Group LG10"/>
</dbReference>
<protein>
    <submittedName>
        <fullName evidence="1">Uncharacterized protein</fullName>
    </submittedName>
</protein>
<evidence type="ECO:0000313" key="2">
    <source>
        <dbReference type="Proteomes" id="UP000325577"/>
    </source>
</evidence>